<feature type="coiled-coil region" evidence="6">
    <location>
        <begin position="348"/>
        <end position="462"/>
    </location>
</feature>
<feature type="region of interest" description="Disordered" evidence="7">
    <location>
        <begin position="60"/>
        <end position="89"/>
    </location>
</feature>
<feature type="domain" description="AAA+ ATPase" evidence="8">
    <location>
        <begin position="136"/>
        <end position="279"/>
    </location>
</feature>
<keyword evidence="5" id="KW-0143">Chaperone</keyword>
<feature type="compositionally biased region" description="Basic and acidic residues" evidence="7">
    <location>
        <begin position="815"/>
        <end position="840"/>
    </location>
</feature>
<evidence type="ECO:0000256" key="7">
    <source>
        <dbReference type="SAM" id="MobiDB-lite"/>
    </source>
</evidence>
<dbReference type="CDD" id="cd19499">
    <property type="entry name" value="RecA-like_ClpB_Hsp104-like"/>
    <property type="match status" value="1"/>
</dbReference>
<dbReference type="Gene3D" id="1.10.8.60">
    <property type="match status" value="1"/>
</dbReference>
<dbReference type="VEuPathDB" id="FungiDB:PTTG_07968"/>
<gene>
    <name evidence="10" type="ORF">PTTG_07968</name>
</gene>
<dbReference type="InterPro" id="IPR019489">
    <property type="entry name" value="Clp_ATPase_C"/>
</dbReference>
<dbReference type="GO" id="GO:0042026">
    <property type="term" value="P:protein refolding"/>
    <property type="evidence" value="ECO:0007669"/>
    <property type="project" value="EnsemblFungi"/>
</dbReference>
<dbReference type="Pfam" id="PF17871">
    <property type="entry name" value="AAA_lid_9"/>
    <property type="match status" value="1"/>
</dbReference>
<keyword evidence="3" id="KW-0547">Nucleotide-binding</keyword>
<dbReference type="OrthoDB" id="47330at2759"/>
<evidence type="ECO:0000313" key="10">
    <source>
        <dbReference type="EMBL" id="OAV92435.1"/>
    </source>
</evidence>
<evidence type="ECO:0000256" key="3">
    <source>
        <dbReference type="ARBA" id="ARBA00022741"/>
    </source>
</evidence>
<dbReference type="AlphaFoldDB" id="A0A180GID2"/>
<reference evidence="10" key="1">
    <citation type="submission" date="2009-11" db="EMBL/GenBank/DDBJ databases">
        <authorList>
            <consortium name="The Broad Institute Genome Sequencing Platform"/>
            <person name="Ward D."/>
            <person name="Feldgarden M."/>
            <person name="Earl A."/>
            <person name="Young S.K."/>
            <person name="Zeng Q."/>
            <person name="Koehrsen M."/>
            <person name="Alvarado L."/>
            <person name="Berlin A."/>
            <person name="Bochicchio J."/>
            <person name="Borenstein D."/>
            <person name="Chapman S.B."/>
            <person name="Chen Z."/>
            <person name="Engels R."/>
            <person name="Freedman E."/>
            <person name="Gellesch M."/>
            <person name="Goldberg J."/>
            <person name="Griggs A."/>
            <person name="Gujja S."/>
            <person name="Heilman E."/>
            <person name="Heiman D."/>
            <person name="Hepburn T."/>
            <person name="Howarth C."/>
            <person name="Jen D."/>
            <person name="Larson L."/>
            <person name="Lewis B."/>
            <person name="Mehta T."/>
            <person name="Park D."/>
            <person name="Pearson M."/>
            <person name="Roberts A."/>
            <person name="Saif S."/>
            <person name="Shea T."/>
            <person name="Shenoy N."/>
            <person name="Sisk P."/>
            <person name="Stolte C."/>
            <person name="Sykes S."/>
            <person name="Thomson T."/>
            <person name="Walk T."/>
            <person name="White J."/>
            <person name="Yandava C."/>
            <person name="Izard J."/>
            <person name="Baranova O.V."/>
            <person name="Blanton J.M."/>
            <person name="Tanner A.C."/>
            <person name="Dewhirst F.E."/>
            <person name="Haas B."/>
            <person name="Nusbaum C."/>
            <person name="Birren B."/>
        </authorList>
    </citation>
    <scope>NUCLEOTIDE SEQUENCE [LARGE SCALE GENOMIC DNA]</scope>
    <source>
        <strain evidence="10">1-1 BBBD Race 1</strain>
    </source>
</reference>
<accession>A0A180GID2</accession>
<feature type="domain" description="AAA+ ATPase" evidence="8">
    <location>
        <begin position="540"/>
        <end position="688"/>
    </location>
</feature>
<reference evidence="11" key="4">
    <citation type="submission" date="2025-05" db="UniProtKB">
        <authorList>
            <consortium name="EnsemblFungi"/>
        </authorList>
    </citation>
    <scope>IDENTIFICATION</scope>
    <source>
        <strain evidence="11">isolate 1-1 / race 1 (BBBD)</strain>
    </source>
</reference>
<dbReference type="Gene3D" id="3.40.50.300">
    <property type="entry name" value="P-loop containing nucleotide triphosphate hydrolases"/>
    <property type="match status" value="3"/>
</dbReference>
<reference evidence="10" key="2">
    <citation type="submission" date="2016-05" db="EMBL/GenBank/DDBJ databases">
        <title>Comparative analysis highlights variable genome content of wheat rusts and divergence of the mating loci.</title>
        <authorList>
            <person name="Cuomo C.A."/>
            <person name="Bakkeren G."/>
            <person name="Szabo L."/>
            <person name="Khalil H."/>
            <person name="Joly D."/>
            <person name="Goldberg J."/>
            <person name="Young S."/>
            <person name="Zeng Q."/>
            <person name="Fellers J."/>
        </authorList>
    </citation>
    <scope>NUCLEOTIDE SEQUENCE [LARGE SCALE GENOMIC DNA]</scope>
    <source>
        <strain evidence="10">1-1 BBBD Race 1</strain>
    </source>
</reference>
<dbReference type="InterPro" id="IPR041546">
    <property type="entry name" value="ClpA/ClpB_AAA_lid"/>
</dbReference>
<dbReference type="GO" id="GO:0005759">
    <property type="term" value="C:mitochondrial matrix"/>
    <property type="evidence" value="ECO:0007669"/>
    <property type="project" value="EnsemblFungi"/>
</dbReference>
<dbReference type="InterPro" id="IPR003593">
    <property type="entry name" value="AAA+_ATPase"/>
</dbReference>
<dbReference type="SMART" id="SM01086">
    <property type="entry name" value="ClpB_D2-small"/>
    <property type="match status" value="1"/>
</dbReference>
<dbReference type="FunFam" id="3.40.50.300:FF:000120">
    <property type="entry name" value="ATP-dependent chaperone ClpB"/>
    <property type="match status" value="1"/>
</dbReference>
<dbReference type="Proteomes" id="UP000005240">
    <property type="component" value="Unassembled WGS sequence"/>
</dbReference>
<reference evidence="11 12" key="3">
    <citation type="journal article" date="2017" name="G3 (Bethesda)">
        <title>Comparative analysis highlights variable genome content of wheat rusts and divergence of the mating loci.</title>
        <authorList>
            <person name="Cuomo C.A."/>
            <person name="Bakkeren G."/>
            <person name="Khalil H.B."/>
            <person name="Panwar V."/>
            <person name="Joly D."/>
            <person name="Linning R."/>
            <person name="Sakthikumar S."/>
            <person name="Song X."/>
            <person name="Adiconis X."/>
            <person name="Fan L."/>
            <person name="Goldberg J.M."/>
            <person name="Levin J.Z."/>
            <person name="Young S."/>
            <person name="Zeng Q."/>
            <person name="Anikster Y."/>
            <person name="Bruce M."/>
            <person name="Wang M."/>
            <person name="Yin C."/>
            <person name="McCallum B."/>
            <person name="Szabo L.J."/>
            <person name="Hulbert S."/>
            <person name="Chen X."/>
            <person name="Fellers J.P."/>
        </authorList>
    </citation>
    <scope>NUCLEOTIDE SEQUENCE</scope>
    <source>
        <strain evidence="12">Isolate 1-1 / race 1 (BBBD)</strain>
        <strain evidence="11">isolate 1-1 / race 1 (BBBD)</strain>
    </source>
</reference>
<protein>
    <recommendedName>
        <fullName evidence="13">ATP-dependent Clp protease ATP-binding subunit ClpB</fullName>
    </recommendedName>
</protein>
<evidence type="ECO:0000256" key="6">
    <source>
        <dbReference type="SAM" id="Coils"/>
    </source>
</evidence>
<dbReference type="PRINTS" id="PR00300">
    <property type="entry name" value="CLPPROTEASEA"/>
</dbReference>
<dbReference type="Pfam" id="PF10431">
    <property type="entry name" value="ClpB_D2-small"/>
    <property type="match status" value="1"/>
</dbReference>
<feature type="compositionally biased region" description="Polar residues" evidence="7">
    <location>
        <begin position="60"/>
        <end position="69"/>
    </location>
</feature>
<name>A0A180GID2_PUCT1</name>
<dbReference type="SMART" id="SM00382">
    <property type="entry name" value="AAA"/>
    <property type="match status" value="2"/>
</dbReference>
<sequence length="840" mass="92872">MFTHRAVSGSLGHPRWGVWNAASNSLIYQGMRSVSHLTHHPRTRSNGLTGHKLSNHLSSARRFSQSPKQYANGPSPPRGGFPLGNIFGQQPERKAGDALKEFGIDLTEKAKKGELDPCIGRTEEIKRSIQILSRRTKSNPILIGPAGVGKTAIMEGLAQRILNKEVPESIQGKRVISIDLATLVSGTALRGAFEEKFKALLADIEAQEGKVIVFIDEIHTLLNLGKAEGSIDAANMIKPALARGLQLAGSTTLDEYRKIEKDPALARRFQSVLVNEPSVNETISILRGLKPRYEVHHGVSISDGALVTAAAYSNRYISERFLPDKAIDLVDEAASSLRLLQESKPDQLESLERQITTLQIELESLKNDKDEYSQNRITKIKQEISNCETEATALNEKWRNEKQKLDEVKNLKVRLQDATMELVEAQRAQNYQRASELAFGVIPELERSIKEAEKMEDEDDKELSDATLLVSNRVTSNDIARVVAKMTGIPVSNLIKGERERLLSMESELRKRVVGQDEALARIADSVRLTRAGLNPPTRPIASFLFLGPTGVGKTELCKTLAGFLFDTPKSLIQINMSEYSEKHTVSRLIGAAPGYVGYEDAGQLTEQVRRKPFSLVLLDEFEKAHKEVANILLQILDEGTLTDSQGRKVDFRNTIIVLTSNLGASILNQSGAIDRKTGQVTEATKAAVKKVVEASYPPELINRLDELVVFNSLAKESVRQIVDIRLHELQAILSDRHITLEVADKAKTWLADQGYDSIYGARALNRTLAKELRQPLAAALLDGTIRDMDLVKIDLASSGNQLQIPQLHPAYASKDSHSGHTTKDNNDQPPRKELKVVSE</sequence>
<proteinExistence type="inferred from homology"/>
<evidence type="ECO:0000256" key="5">
    <source>
        <dbReference type="ARBA" id="ARBA00023186"/>
    </source>
</evidence>
<keyword evidence="12" id="KW-1185">Reference proteome</keyword>
<organism evidence="10">
    <name type="scientific">Puccinia triticina (isolate 1-1 / race 1 (BBBD))</name>
    <name type="common">Brown leaf rust fungus</name>
    <dbReference type="NCBI Taxonomy" id="630390"/>
    <lineage>
        <taxon>Eukaryota</taxon>
        <taxon>Fungi</taxon>
        <taxon>Dikarya</taxon>
        <taxon>Basidiomycota</taxon>
        <taxon>Pucciniomycotina</taxon>
        <taxon>Pucciniomycetes</taxon>
        <taxon>Pucciniales</taxon>
        <taxon>Pucciniaceae</taxon>
        <taxon>Puccinia</taxon>
    </lineage>
</organism>
<dbReference type="Pfam" id="PF07724">
    <property type="entry name" value="AAA_2"/>
    <property type="match status" value="1"/>
</dbReference>
<dbReference type="FunFam" id="3.40.50.300:FF:000025">
    <property type="entry name" value="ATP-dependent Clp protease subunit"/>
    <property type="match status" value="1"/>
</dbReference>
<keyword evidence="4" id="KW-0067">ATP-binding</keyword>
<dbReference type="Pfam" id="PF00004">
    <property type="entry name" value="AAA"/>
    <property type="match status" value="1"/>
</dbReference>
<dbReference type="STRING" id="630390.A0A180GID2"/>
<keyword evidence="2" id="KW-0677">Repeat</keyword>
<feature type="domain" description="Clp ATPase C-terminal" evidence="9">
    <location>
        <begin position="714"/>
        <end position="805"/>
    </location>
</feature>
<evidence type="ECO:0008006" key="13">
    <source>
        <dbReference type="Google" id="ProtNLM"/>
    </source>
</evidence>
<evidence type="ECO:0000259" key="9">
    <source>
        <dbReference type="SMART" id="SM01086"/>
    </source>
</evidence>
<dbReference type="PANTHER" id="PTHR11638">
    <property type="entry name" value="ATP-DEPENDENT CLP PROTEASE"/>
    <property type="match status" value="1"/>
</dbReference>
<evidence type="ECO:0000256" key="2">
    <source>
        <dbReference type="ARBA" id="ARBA00022737"/>
    </source>
</evidence>
<evidence type="ECO:0000313" key="11">
    <source>
        <dbReference type="EnsemblFungi" id="PTTG_07968-t43_1-p1"/>
    </source>
</evidence>
<dbReference type="GO" id="GO:0016887">
    <property type="term" value="F:ATP hydrolysis activity"/>
    <property type="evidence" value="ECO:0007669"/>
    <property type="project" value="EnsemblFungi"/>
</dbReference>
<dbReference type="InterPro" id="IPR018368">
    <property type="entry name" value="ClpA/B_CS1"/>
</dbReference>
<dbReference type="EnsemblFungi" id="PTTG_07968-t43_1">
    <property type="protein sequence ID" value="PTTG_07968-t43_1-p1"/>
    <property type="gene ID" value="PTTG_07968"/>
</dbReference>
<feature type="region of interest" description="Disordered" evidence="7">
    <location>
        <begin position="812"/>
        <end position="840"/>
    </location>
</feature>
<evidence type="ECO:0000256" key="4">
    <source>
        <dbReference type="ARBA" id="ARBA00022840"/>
    </source>
</evidence>
<dbReference type="GO" id="GO:0005524">
    <property type="term" value="F:ATP binding"/>
    <property type="evidence" value="ECO:0007669"/>
    <property type="project" value="UniProtKB-KW"/>
</dbReference>
<dbReference type="EMBL" id="ADAS02000064">
    <property type="protein sequence ID" value="OAV92435.1"/>
    <property type="molecule type" value="Genomic_DNA"/>
</dbReference>
<comment type="similarity">
    <text evidence="1">Belongs to the ClpA/ClpB family.</text>
</comment>
<dbReference type="SUPFAM" id="SSF52540">
    <property type="entry name" value="P-loop containing nucleoside triphosphate hydrolases"/>
    <property type="match status" value="2"/>
</dbReference>
<evidence type="ECO:0000313" key="12">
    <source>
        <dbReference type="Proteomes" id="UP000005240"/>
    </source>
</evidence>
<dbReference type="InterPro" id="IPR003959">
    <property type="entry name" value="ATPase_AAA_core"/>
</dbReference>
<dbReference type="GO" id="GO:0050821">
    <property type="term" value="P:protein stabilization"/>
    <property type="evidence" value="ECO:0007669"/>
    <property type="project" value="EnsemblFungi"/>
</dbReference>
<dbReference type="GO" id="GO:0051787">
    <property type="term" value="F:misfolded protein binding"/>
    <property type="evidence" value="ECO:0007669"/>
    <property type="project" value="EnsemblFungi"/>
</dbReference>
<dbReference type="GO" id="GO:0043335">
    <property type="term" value="P:protein unfolding"/>
    <property type="evidence" value="ECO:0007669"/>
    <property type="project" value="EnsemblFungi"/>
</dbReference>
<dbReference type="GO" id="GO:0034605">
    <property type="term" value="P:cellular response to heat"/>
    <property type="evidence" value="ECO:0007669"/>
    <property type="project" value="EnsemblFungi"/>
</dbReference>
<dbReference type="InterPro" id="IPR050130">
    <property type="entry name" value="ClpA_ClpB"/>
</dbReference>
<dbReference type="CDD" id="cd00009">
    <property type="entry name" value="AAA"/>
    <property type="match status" value="1"/>
</dbReference>
<evidence type="ECO:0000259" key="8">
    <source>
        <dbReference type="SMART" id="SM00382"/>
    </source>
</evidence>
<keyword evidence="6" id="KW-0175">Coiled coil</keyword>
<dbReference type="PANTHER" id="PTHR11638:SF176">
    <property type="entry name" value="HEAT SHOCK PROTEIN 78, MITOCHONDRIAL"/>
    <property type="match status" value="1"/>
</dbReference>
<dbReference type="InterPro" id="IPR001270">
    <property type="entry name" value="ClpA/B"/>
</dbReference>
<dbReference type="PROSITE" id="PS00870">
    <property type="entry name" value="CLPAB_1"/>
    <property type="match status" value="1"/>
</dbReference>
<evidence type="ECO:0000256" key="1">
    <source>
        <dbReference type="ARBA" id="ARBA00008675"/>
    </source>
</evidence>
<dbReference type="InterPro" id="IPR027417">
    <property type="entry name" value="P-loop_NTPase"/>
</dbReference>